<feature type="domain" description="Ig-like" evidence="9">
    <location>
        <begin position="795"/>
        <end position="878"/>
    </location>
</feature>
<feature type="transmembrane region" description="Helical" evidence="7">
    <location>
        <begin position="981"/>
        <end position="1006"/>
    </location>
</feature>
<dbReference type="Gene3D" id="2.60.40.10">
    <property type="entry name" value="Immunoglobulins"/>
    <property type="match status" value="9"/>
</dbReference>
<feature type="domain" description="Ig-like" evidence="9">
    <location>
        <begin position="380"/>
        <end position="473"/>
    </location>
</feature>
<evidence type="ECO:0000256" key="2">
    <source>
        <dbReference type="ARBA" id="ARBA00023136"/>
    </source>
</evidence>
<evidence type="ECO:0000256" key="7">
    <source>
        <dbReference type="SAM" id="Phobius"/>
    </source>
</evidence>
<dbReference type="InterPro" id="IPR051275">
    <property type="entry name" value="Cell_adhesion_signaling"/>
</dbReference>
<dbReference type="GO" id="GO:0050839">
    <property type="term" value="F:cell adhesion molecule binding"/>
    <property type="evidence" value="ECO:0007669"/>
    <property type="project" value="TreeGrafter"/>
</dbReference>
<feature type="domain" description="Ig-like" evidence="9">
    <location>
        <begin position="10"/>
        <end position="138"/>
    </location>
</feature>
<evidence type="ECO:0000256" key="3">
    <source>
        <dbReference type="ARBA" id="ARBA00023157"/>
    </source>
</evidence>
<feature type="region of interest" description="Disordered" evidence="6">
    <location>
        <begin position="1075"/>
        <end position="1115"/>
    </location>
</feature>
<evidence type="ECO:0000259" key="9">
    <source>
        <dbReference type="PROSITE" id="PS50835"/>
    </source>
</evidence>
<evidence type="ECO:0000313" key="10">
    <source>
        <dbReference type="EMBL" id="CAG6705308.1"/>
    </source>
</evidence>
<keyword evidence="4" id="KW-0325">Glycoprotein</keyword>
<proteinExistence type="predicted"/>
<dbReference type="InterPro" id="IPR007110">
    <property type="entry name" value="Ig-like_dom"/>
</dbReference>
<dbReference type="PANTHER" id="PTHR11640">
    <property type="entry name" value="NEPHRIN"/>
    <property type="match status" value="1"/>
</dbReference>
<sequence>MIPSVQSFSPNILLFCCTVLLLYQQITGVQQFKDLSGLVGDNIQLPCEVSVERCGEFHSIKWYRGSSRIFVFSDMGSKIARSEGGYVDRAQFRYKENYTTSYLELKELLVTDEAVYKCEITYLEVRENCQVVQFINLTTLIKPKYIKITKGGVDLKNQTTEHMNEDDLIELECESGGGKPIPTVEWWNGTQKMDGNLQIIPESNGIGTARHSHKITLTRGDLSVKYECRAYNDALNFPLLSWLQMDVNVRPYAMEMAEVDRPYQQGQMVNLSCIVRGAKPEATVTWFNGTEVLSREPESDSPPMRERYTGIKQTTHSHRRLNTRVLSNGDGTYDTVSTLQFFASRFENDVTFSCEATNPVKELKNEGSLRKEDRIEVFYPPIVQVNASNLIVNETSDILIFCTYEANPATLKSIEWFQDGRPVNINRDHYEGGTIDQTTLTIRNSTRDDNGNYSCELANQVNSSMSHNEVPISVYFKPTVRLRIDPIKPIREIDELNATLLCDVESGNPMKLETVRWYLDGKFLKEIPDCSPNSTFCDNNLVINKLILERVTRGFIGNYSCEGKNAAGWGDRSPDAELIVYYPPGAAKLEYEPSRVVKGGMVTLTCSVARHGLPSSTEFHWYRGDDLITQEKGPVWIIHTVTLQTKANFTCQAVNAGGKGQSDTKYIDVYAPPQIINRPNQYTGVLLNSQNVNISCHVECYPLCEIEWYKNHKKMDFRLPEISDRYSVQVNIVPPNLSTNDFESVKSELLWNMNAWPNGQLDPNLDNVNYTCQSSSNEVGQGVKSSTVFGVEYPPEGLRVSKDMVNVTELNMPEKIVCTAKAFPEASYSWAKEDDPNNTLSKTNSLSLNVPVRKAHGGNYVCTATNRHGSNTIKTMLNVLYKPECGISQQQHDGKILLTCIASGNPAEIEFKWNVKDNNETITEGVVKYGNRSELTLEWSSGNIQTYQCHASNSVGTSIPCELDVTGSGPWWAALLENDHLIIFLAIVIGLIILVIIICVIIIIICRRKRTADKYNSTVELEDRQNCTRLLMSHYEHSSDLCPSPGQTQLNTSGGQGGKWPLRPGVLVHVNTNHSLLSHQSPPGSPTKSLSSEGLALDKRKKPTNSGDKRSTPSFLSSTFSVEAVTQPSRAAKIKSMFSGSGKYHGESNGTLPGVFNKSGGPANKDKNELSSSPNDALLQPDGDKVFYENLPFHGMQNPPNKNNKYAASRSLDRRYNGGPNHYPAGVNHYAHHNGRSSSSTMHRNYSAASRQDECILQAPYAPPPYLNHNGYSDLQMTHRPLQRPVVNPPYYQDYAAVIKFHDVGKEIDV</sequence>
<feature type="region of interest" description="Disordered" evidence="6">
    <location>
        <begin position="1145"/>
        <end position="1182"/>
    </location>
</feature>
<keyword evidence="5" id="KW-0393">Immunoglobulin domain</keyword>
<keyword evidence="3" id="KW-1015">Disulfide bond</keyword>
<evidence type="ECO:0000256" key="8">
    <source>
        <dbReference type="SAM" id="SignalP"/>
    </source>
</evidence>
<feature type="domain" description="Ig-like" evidence="9">
    <location>
        <begin position="251"/>
        <end position="376"/>
    </location>
</feature>
<accession>A0A8D8UFS8</accession>
<feature type="chain" id="PRO_5034552402" evidence="8">
    <location>
        <begin position="29"/>
        <end position="1310"/>
    </location>
</feature>
<dbReference type="GO" id="GO:0098609">
    <property type="term" value="P:cell-cell adhesion"/>
    <property type="evidence" value="ECO:0007669"/>
    <property type="project" value="TreeGrafter"/>
</dbReference>
<dbReference type="Pfam" id="PF08205">
    <property type="entry name" value="C2-set_2"/>
    <property type="match status" value="1"/>
</dbReference>
<dbReference type="GO" id="GO:0005886">
    <property type="term" value="C:plasma membrane"/>
    <property type="evidence" value="ECO:0007669"/>
    <property type="project" value="TreeGrafter"/>
</dbReference>
<dbReference type="InterPro" id="IPR003599">
    <property type="entry name" value="Ig_sub"/>
</dbReference>
<organism evidence="10">
    <name type="scientific">Cacopsylla melanoneura</name>
    <dbReference type="NCBI Taxonomy" id="428564"/>
    <lineage>
        <taxon>Eukaryota</taxon>
        <taxon>Metazoa</taxon>
        <taxon>Ecdysozoa</taxon>
        <taxon>Arthropoda</taxon>
        <taxon>Hexapoda</taxon>
        <taxon>Insecta</taxon>
        <taxon>Pterygota</taxon>
        <taxon>Neoptera</taxon>
        <taxon>Paraneoptera</taxon>
        <taxon>Hemiptera</taxon>
        <taxon>Sternorrhyncha</taxon>
        <taxon>Psylloidea</taxon>
        <taxon>Psyllidae</taxon>
        <taxon>Psyllinae</taxon>
        <taxon>Cacopsylla</taxon>
    </lineage>
</organism>
<dbReference type="GO" id="GO:0005911">
    <property type="term" value="C:cell-cell junction"/>
    <property type="evidence" value="ECO:0007669"/>
    <property type="project" value="TreeGrafter"/>
</dbReference>
<evidence type="ECO:0000256" key="5">
    <source>
        <dbReference type="ARBA" id="ARBA00023319"/>
    </source>
</evidence>
<comment type="subcellular location">
    <subcellularLocation>
        <location evidence="1">Membrane</location>
        <topology evidence="1">Single-pass type I membrane protein</topology>
    </subcellularLocation>
</comment>
<dbReference type="InterPro" id="IPR003598">
    <property type="entry name" value="Ig_sub2"/>
</dbReference>
<dbReference type="SMART" id="SM00408">
    <property type="entry name" value="IGc2"/>
    <property type="match status" value="7"/>
</dbReference>
<protein>
    <submittedName>
        <fullName evidence="10">Hemicentin-2</fullName>
    </submittedName>
</protein>
<dbReference type="InterPro" id="IPR013783">
    <property type="entry name" value="Ig-like_fold"/>
</dbReference>
<dbReference type="SUPFAM" id="SSF48726">
    <property type="entry name" value="Immunoglobulin"/>
    <property type="match status" value="8"/>
</dbReference>
<dbReference type="PANTHER" id="PTHR11640:SF31">
    <property type="entry name" value="IRREGULAR CHIASM C-ROUGHEST PROTEIN-RELATED"/>
    <property type="match status" value="1"/>
</dbReference>
<evidence type="ECO:0000256" key="4">
    <source>
        <dbReference type="ARBA" id="ARBA00023180"/>
    </source>
</evidence>
<feature type="signal peptide" evidence="8">
    <location>
        <begin position="1"/>
        <end position="28"/>
    </location>
</feature>
<keyword evidence="2 7" id="KW-0472">Membrane</keyword>
<feature type="domain" description="Ig-like" evidence="9">
    <location>
        <begin position="883"/>
        <end position="966"/>
    </location>
</feature>
<keyword evidence="8" id="KW-0732">Signal</keyword>
<keyword evidence="7" id="KW-0812">Transmembrane</keyword>
<dbReference type="InterPro" id="IPR013162">
    <property type="entry name" value="CD80_C2-set"/>
</dbReference>
<dbReference type="InterPro" id="IPR036179">
    <property type="entry name" value="Ig-like_dom_sf"/>
</dbReference>
<keyword evidence="7" id="KW-1133">Transmembrane helix</keyword>
<dbReference type="PROSITE" id="PS50835">
    <property type="entry name" value="IG_LIKE"/>
    <property type="match status" value="9"/>
</dbReference>
<feature type="domain" description="Ig-like" evidence="9">
    <location>
        <begin position="673"/>
        <end position="789"/>
    </location>
</feature>
<feature type="domain" description="Ig-like" evidence="9">
    <location>
        <begin position="478"/>
        <end position="579"/>
    </location>
</feature>
<dbReference type="EMBL" id="HBUF01342346">
    <property type="protein sequence ID" value="CAG6705308.1"/>
    <property type="molecule type" value="Transcribed_RNA"/>
</dbReference>
<dbReference type="Pfam" id="PF13927">
    <property type="entry name" value="Ig_3"/>
    <property type="match status" value="2"/>
</dbReference>
<name>A0A8D8UFS8_9HEMI</name>
<feature type="region of interest" description="Disordered" evidence="6">
    <location>
        <begin position="1038"/>
        <end position="1057"/>
    </location>
</feature>
<dbReference type="CDD" id="cd00096">
    <property type="entry name" value="Ig"/>
    <property type="match status" value="2"/>
</dbReference>
<evidence type="ECO:0000256" key="6">
    <source>
        <dbReference type="SAM" id="MobiDB-lite"/>
    </source>
</evidence>
<feature type="domain" description="Ig-like" evidence="9">
    <location>
        <begin position="584"/>
        <end position="668"/>
    </location>
</feature>
<dbReference type="Pfam" id="PF13895">
    <property type="entry name" value="Ig_2"/>
    <property type="match status" value="1"/>
</dbReference>
<evidence type="ECO:0000256" key="1">
    <source>
        <dbReference type="ARBA" id="ARBA00004479"/>
    </source>
</evidence>
<dbReference type="SMART" id="SM00409">
    <property type="entry name" value="IG"/>
    <property type="match status" value="6"/>
</dbReference>
<reference evidence="10" key="1">
    <citation type="submission" date="2021-05" db="EMBL/GenBank/DDBJ databases">
        <authorList>
            <person name="Alioto T."/>
            <person name="Alioto T."/>
            <person name="Gomez Garrido J."/>
        </authorList>
    </citation>
    <scope>NUCLEOTIDE SEQUENCE</scope>
</reference>
<feature type="compositionally biased region" description="Polar residues" evidence="6">
    <location>
        <begin position="1075"/>
        <end position="1092"/>
    </location>
</feature>
<feature type="domain" description="Ig-like" evidence="9">
    <location>
        <begin position="143"/>
        <end position="232"/>
    </location>
</feature>